<evidence type="ECO:0000256" key="6">
    <source>
        <dbReference type="ARBA" id="ARBA00023136"/>
    </source>
</evidence>
<dbReference type="PANTHER" id="PTHR32243:SF18">
    <property type="entry name" value="INNER MEMBRANE ABC TRANSPORTER PERMEASE PROTEIN YCJP"/>
    <property type="match status" value="1"/>
</dbReference>
<feature type="transmembrane region" description="Helical" evidence="7">
    <location>
        <begin position="97"/>
        <end position="116"/>
    </location>
</feature>
<dbReference type="PANTHER" id="PTHR32243">
    <property type="entry name" value="MALTOSE TRANSPORT SYSTEM PERMEASE-RELATED"/>
    <property type="match status" value="1"/>
</dbReference>
<dbReference type="GO" id="GO:0005886">
    <property type="term" value="C:plasma membrane"/>
    <property type="evidence" value="ECO:0007669"/>
    <property type="project" value="UniProtKB-SubCell"/>
</dbReference>
<feature type="non-terminal residue" evidence="9">
    <location>
        <position position="1"/>
    </location>
</feature>
<sequence length="130" mass="14605">HTLLALPYTVYIAKGVFESIPKDLEEQAFVLGAAKSRTFFKILTPLALPGLGAAAIYTFFLSWNEFIFAYFLTFQGTETTLPVYLLRILSWSPQKNFISAISLLICIPVIIFTFLVQRYMREGLTAGAVK</sequence>
<name>A0A0S7Y7T6_UNCSA</name>
<keyword evidence="6 7" id="KW-0472">Membrane</keyword>
<evidence type="ECO:0000313" key="10">
    <source>
        <dbReference type="Proteomes" id="UP000051861"/>
    </source>
</evidence>
<dbReference type="Gene3D" id="1.10.3720.10">
    <property type="entry name" value="MetI-like"/>
    <property type="match status" value="1"/>
</dbReference>
<dbReference type="CDD" id="cd06261">
    <property type="entry name" value="TM_PBP2"/>
    <property type="match status" value="1"/>
</dbReference>
<keyword evidence="4 7" id="KW-0812">Transmembrane</keyword>
<protein>
    <recommendedName>
        <fullName evidence="8">ABC transmembrane type-1 domain-containing protein</fullName>
    </recommendedName>
</protein>
<feature type="transmembrane region" description="Helical" evidence="7">
    <location>
        <begin position="39"/>
        <end position="60"/>
    </location>
</feature>
<evidence type="ECO:0000256" key="7">
    <source>
        <dbReference type="RuleBase" id="RU363032"/>
    </source>
</evidence>
<evidence type="ECO:0000256" key="5">
    <source>
        <dbReference type="ARBA" id="ARBA00022989"/>
    </source>
</evidence>
<dbReference type="EMBL" id="LIZX01000002">
    <property type="protein sequence ID" value="KPJ70297.1"/>
    <property type="molecule type" value="Genomic_DNA"/>
</dbReference>
<evidence type="ECO:0000256" key="3">
    <source>
        <dbReference type="ARBA" id="ARBA00022475"/>
    </source>
</evidence>
<evidence type="ECO:0000313" key="9">
    <source>
        <dbReference type="EMBL" id="KPJ70297.1"/>
    </source>
</evidence>
<dbReference type="InterPro" id="IPR000515">
    <property type="entry name" value="MetI-like"/>
</dbReference>
<organism evidence="9 10">
    <name type="scientific">candidate division WOR-1 bacterium DG_54_3</name>
    <dbReference type="NCBI Taxonomy" id="1703775"/>
    <lineage>
        <taxon>Bacteria</taxon>
        <taxon>Bacillati</taxon>
        <taxon>Saganbacteria</taxon>
    </lineage>
</organism>
<evidence type="ECO:0000259" key="8">
    <source>
        <dbReference type="PROSITE" id="PS50928"/>
    </source>
</evidence>
<evidence type="ECO:0000256" key="1">
    <source>
        <dbReference type="ARBA" id="ARBA00004651"/>
    </source>
</evidence>
<dbReference type="Pfam" id="PF00528">
    <property type="entry name" value="BPD_transp_1"/>
    <property type="match status" value="1"/>
</dbReference>
<evidence type="ECO:0000256" key="2">
    <source>
        <dbReference type="ARBA" id="ARBA00022448"/>
    </source>
</evidence>
<accession>A0A0S7Y7T6</accession>
<keyword evidence="2 7" id="KW-0813">Transport</keyword>
<dbReference type="InterPro" id="IPR050901">
    <property type="entry name" value="BP-dep_ABC_trans_perm"/>
</dbReference>
<comment type="similarity">
    <text evidence="7">Belongs to the binding-protein-dependent transport system permease family.</text>
</comment>
<keyword evidence="3" id="KW-1003">Cell membrane</keyword>
<reference evidence="9 10" key="1">
    <citation type="journal article" date="2015" name="Microbiome">
        <title>Genomic resolution of linkages in carbon, nitrogen, and sulfur cycling among widespread estuary sediment bacteria.</title>
        <authorList>
            <person name="Baker B.J."/>
            <person name="Lazar C.S."/>
            <person name="Teske A.P."/>
            <person name="Dick G.J."/>
        </authorList>
    </citation>
    <scope>NUCLEOTIDE SEQUENCE [LARGE SCALE GENOMIC DNA]</scope>
    <source>
        <strain evidence="9">DG_54_3</strain>
    </source>
</reference>
<dbReference type="Proteomes" id="UP000051861">
    <property type="component" value="Unassembled WGS sequence"/>
</dbReference>
<dbReference type="AlphaFoldDB" id="A0A0S7Y7T6"/>
<dbReference type="PROSITE" id="PS50928">
    <property type="entry name" value="ABC_TM1"/>
    <property type="match status" value="1"/>
</dbReference>
<comment type="subcellular location">
    <subcellularLocation>
        <location evidence="1 7">Cell membrane</location>
        <topology evidence="1 7">Multi-pass membrane protein</topology>
    </subcellularLocation>
</comment>
<dbReference type="SUPFAM" id="SSF161098">
    <property type="entry name" value="MetI-like"/>
    <property type="match status" value="1"/>
</dbReference>
<dbReference type="InterPro" id="IPR035906">
    <property type="entry name" value="MetI-like_sf"/>
</dbReference>
<evidence type="ECO:0000256" key="4">
    <source>
        <dbReference type="ARBA" id="ARBA00022692"/>
    </source>
</evidence>
<keyword evidence="5 7" id="KW-1133">Transmembrane helix</keyword>
<feature type="domain" description="ABC transmembrane type-1" evidence="8">
    <location>
        <begin position="1"/>
        <end position="116"/>
    </location>
</feature>
<proteinExistence type="inferred from homology"/>
<gene>
    <name evidence="9" type="ORF">AMJ44_00075</name>
</gene>
<comment type="caution">
    <text evidence="9">The sequence shown here is derived from an EMBL/GenBank/DDBJ whole genome shotgun (WGS) entry which is preliminary data.</text>
</comment>
<dbReference type="GO" id="GO:0055085">
    <property type="term" value="P:transmembrane transport"/>
    <property type="evidence" value="ECO:0007669"/>
    <property type="project" value="InterPro"/>
</dbReference>